<evidence type="ECO:0000256" key="2">
    <source>
        <dbReference type="ARBA" id="ARBA00022618"/>
    </source>
</evidence>
<dbReference type="SUPFAM" id="SSF53756">
    <property type="entry name" value="UDP-Glycosyltransferase/glycogen phosphorylase"/>
    <property type="match status" value="1"/>
</dbReference>
<dbReference type="GO" id="GO:0071555">
    <property type="term" value="P:cell wall organization"/>
    <property type="evidence" value="ECO:0007669"/>
    <property type="project" value="UniProtKB-KW"/>
</dbReference>
<dbReference type="EMBL" id="MGDE01000049">
    <property type="protein sequence ID" value="OGL47254.1"/>
    <property type="molecule type" value="Genomic_DNA"/>
</dbReference>
<dbReference type="InterPro" id="IPR004276">
    <property type="entry name" value="GlycoTrans_28_N"/>
</dbReference>
<comment type="caution">
    <text evidence="12">The sequence shown here is derived from an EMBL/GenBank/DDBJ whole genome shotgun (WGS) entry which is preliminary data.</text>
</comment>
<dbReference type="CDD" id="cd03785">
    <property type="entry name" value="GT28_MurG"/>
    <property type="match status" value="1"/>
</dbReference>
<keyword evidence="7" id="KW-0472">Membrane</keyword>
<dbReference type="Pfam" id="PF04101">
    <property type="entry name" value="Glyco_tran_28_C"/>
    <property type="match status" value="1"/>
</dbReference>
<keyword evidence="4 12" id="KW-0808">Transferase</keyword>
<dbReference type="AlphaFoldDB" id="A0A1F7S1X7"/>
<feature type="domain" description="Glycosyl transferase family 28 C-terminal" evidence="11">
    <location>
        <begin position="185"/>
        <end position="338"/>
    </location>
</feature>
<dbReference type="GO" id="GO:0005975">
    <property type="term" value="P:carbohydrate metabolic process"/>
    <property type="evidence" value="ECO:0007669"/>
    <property type="project" value="InterPro"/>
</dbReference>
<dbReference type="HAMAP" id="MF_00033">
    <property type="entry name" value="MurG"/>
    <property type="match status" value="1"/>
</dbReference>
<dbReference type="Gene3D" id="3.40.50.2000">
    <property type="entry name" value="Glycogen Phosphorylase B"/>
    <property type="match status" value="2"/>
</dbReference>
<evidence type="ECO:0000313" key="13">
    <source>
        <dbReference type="Proteomes" id="UP000178797"/>
    </source>
</evidence>
<keyword evidence="3 12" id="KW-0328">Glycosyltransferase</keyword>
<evidence type="ECO:0000256" key="1">
    <source>
        <dbReference type="ARBA" id="ARBA00022475"/>
    </source>
</evidence>
<dbReference type="InterPro" id="IPR007235">
    <property type="entry name" value="Glyco_trans_28_C"/>
</dbReference>
<evidence type="ECO:0000313" key="12">
    <source>
        <dbReference type="EMBL" id="OGL47254.1"/>
    </source>
</evidence>
<keyword evidence="1" id="KW-1003">Cell membrane</keyword>
<dbReference type="GO" id="GO:0051301">
    <property type="term" value="P:cell division"/>
    <property type="evidence" value="ECO:0007669"/>
    <property type="project" value="UniProtKB-KW"/>
</dbReference>
<evidence type="ECO:0000259" key="10">
    <source>
        <dbReference type="Pfam" id="PF03033"/>
    </source>
</evidence>
<protein>
    <submittedName>
        <fullName evidence="12">Undecaprenyldiphospho-muramoylpentapeptide beta-N-acetylglucosaminyltransferase</fullName>
    </submittedName>
</protein>
<keyword evidence="6" id="KW-0573">Peptidoglycan synthesis</keyword>
<dbReference type="GO" id="GO:0008360">
    <property type="term" value="P:regulation of cell shape"/>
    <property type="evidence" value="ECO:0007669"/>
    <property type="project" value="UniProtKB-KW"/>
</dbReference>
<feature type="domain" description="Glycosyltransferase family 28 N-terminal" evidence="10">
    <location>
        <begin position="3"/>
        <end position="137"/>
    </location>
</feature>
<gene>
    <name evidence="12" type="ORF">A2W05_09355</name>
</gene>
<dbReference type="GO" id="GO:0009252">
    <property type="term" value="P:peptidoglycan biosynthetic process"/>
    <property type="evidence" value="ECO:0007669"/>
    <property type="project" value="UniProtKB-KW"/>
</dbReference>
<accession>A0A1F7S1X7</accession>
<evidence type="ECO:0000259" key="11">
    <source>
        <dbReference type="Pfam" id="PF04101"/>
    </source>
</evidence>
<evidence type="ECO:0000256" key="6">
    <source>
        <dbReference type="ARBA" id="ARBA00022984"/>
    </source>
</evidence>
<feature type="non-terminal residue" evidence="12">
    <location>
        <position position="349"/>
    </location>
</feature>
<keyword evidence="8" id="KW-0131">Cell cycle</keyword>
<keyword evidence="5" id="KW-0133">Cell shape</keyword>
<evidence type="ECO:0000256" key="9">
    <source>
        <dbReference type="ARBA" id="ARBA00023316"/>
    </source>
</evidence>
<dbReference type="PANTHER" id="PTHR21015">
    <property type="entry name" value="UDP-N-ACETYLGLUCOSAMINE--N-ACETYLMURAMYL-(PENTAPEPTIDE) PYROPHOSPHORYL-UNDECAPRENOL N-ACETYLGLUCOSAMINE TRANSFERASE 1"/>
    <property type="match status" value="1"/>
</dbReference>
<dbReference type="Pfam" id="PF03033">
    <property type="entry name" value="Glyco_transf_28"/>
    <property type="match status" value="1"/>
</dbReference>
<name>A0A1F7S1X7_9BACT</name>
<dbReference type="NCBIfam" id="TIGR01133">
    <property type="entry name" value="murG"/>
    <property type="match status" value="1"/>
</dbReference>
<keyword evidence="9" id="KW-0961">Cell wall biogenesis/degradation</keyword>
<organism evidence="12 13">
    <name type="scientific">Candidatus Schekmanbacteria bacterium RBG_16_38_10</name>
    <dbReference type="NCBI Taxonomy" id="1817879"/>
    <lineage>
        <taxon>Bacteria</taxon>
        <taxon>Candidatus Schekmaniibacteriota</taxon>
    </lineage>
</organism>
<dbReference type="Proteomes" id="UP000178797">
    <property type="component" value="Unassembled WGS sequence"/>
</dbReference>
<evidence type="ECO:0000256" key="8">
    <source>
        <dbReference type="ARBA" id="ARBA00023306"/>
    </source>
</evidence>
<reference evidence="12 13" key="1">
    <citation type="journal article" date="2016" name="Nat. Commun.">
        <title>Thousands of microbial genomes shed light on interconnected biogeochemical processes in an aquifer system.</title>
        <authorList>
            <person name="Anantharaman K."/>
            <person name="Brown C.T."/>
            <person name="Hug L.A."/>
            <person name="Sharon I."/>
            <person name="Castelle C.J."/>
            <person name="Probst A.J."/>
            <person name="Thomas B.C."/>
            <person name="Singh A."/>
            <person name="Wilkins M.J."/>
            <person name="Karaoz U."/>
            <person name="Brodie E.L."/>
            <person name="Williams K.H."/>
            <person name="Hubbard S.S."/>
            <person name="Banfield J.F."/>
        </authorList>
    </citation>
    <scope>NUCLEOTIDE SEQUENCE [LARGE SCALE GENOMIC DNA]</scope>
</reference>
<dbReference type="PANTHER" id="PTHR21015:SF22">
    <property type="entry name" value="GLYCOSYLTRANSFERASE"/>
    <property type="match status" value="1"/>
</dbReference>
<keyword evidence="2" id="KW-0132">Cell division</keyword>
<evidence type="ECO:0000256" key="5">
    <source>
        <dbReference type="ARBA" id="ARBA00022960"/>
    </source>
</evidence>
<dbReference type="GO" id="GO:0050511">
    <property type="term" value="F:undecaprenyldiphospho-muramoylpentapeptide beta-N-acetylglucosaminyltransferase activity"/>
    <property type="evidence" value="ECO:0007669"/>
    <property type="project" value="InterPro"/>
</dbReference>
<evidence type="ECO:0000256" key="7">
    <source>
        <dbReference type="ARBA" id="ARBA00023136"/>
    </source>
</evidence>
<evidence type="ECO:0000256" key="4">
    <source>
        <dbReference type="ARBA" id="ARBA00022679"/>
    </source>
</evidence>
<sequence>MKVVIAGGGTGGHLFPGIAIAEAINERYPTAEILFISTKRAFDATHLTLNNFRFQPISSPPFSLKPTFPIIFLKALISSVKILKQYQPNILIGLGGFGSVPPILAAIIWKIPFVILEQNYVPGKANRLLARWSKGIYSQWAGARKFFVASGRKFIHSGSPLRNSMRIIDKNSARCQLGISPEKMTISIVGGSQGASALNTFMLSEAEHLRSFKDKIQIIHLTGKDYENTVRKAYSSNGIESYVQPFTNEMAIIYSATDLIISRAGGIALQEIAHYGIPAILIPYPFAAENHQLANAREVEKAGGAIVIEEKCLQKGTITKIAGEFLSDSIKFLEMGRAIQSFAPYNAKN</sequence>
<evidence type="ECO:0000256" key="3">
    <source>
        <dbReference type="ARBA" id="ARBA00022676"/>
    </source>
</evidence>
<dbReference type="InterPro" id="IPR006009">
    <property type="entry name" value="GlcNAc_MurG"/>
</dbReference>
<proteinExistence type="inferred from homology"/>